<feature type="compositionally biased region" description="Basic residues" evidence="1">
    <location>
        <begin position="165"/>
        <end position="178"/>
    </location>
</feature>
<feature type="compositionally biased region" description="Acidic residues" evidence="1">
    <location>
        <begin position="150"/>
        <end position="160"/>
    </location>
</feature>
<sequence length="962" mass="94256">MGRPPVPLLRPTQNIFFSTARTGSARGQRHFLRAYVNKLKGRYDDAELRARVAAHVLGSNPSPDANSPESEGRGGSRQPSTRQAGAAKPAAATDLGGAARGAGAAAEAGAGGQQGAEVGRDGGAGARDVDMRPSGSDRGDGSGSGSEGETSGDGDSDGDEDWRVPGRRRRTPAAKRGRPAAAAAGTGSAAAAAAAGRAAQCESKVKAELSGPGPAGSASEAGAGYGGMGAAGAGRGAGSGASGGDTHHHSPLLGSAGLEEATQPQALRPLVVGPPAWGGMAVTFTGTSSFGADPSPFAGARRRSDSLQETPLAPASLQSAGGAHGGSASPRPSTLRDHPSSDGSFLSTNPSAGGTGPGLGFGGHTFAGSGPWGHAALGPSQSLDAATFLSRHQPHSSEPIHPYRRTLSAHPAAPAHYDPSPQQTPLSASASVAFGRPLSRFPPSSATAGDPSGSVSGFGFGPGNENNAALDLGPVGPAQDPILSDPDGFAALDAWLAKVEDAAGIAMAALGEPPRDWAGPGPGVGPPEPPGGAQPGAQALGLPPRPSELLDPGRAQGLQGRGPVSAPSSDHLPCSGSPGDPWAPVQGRWSGGDHAMLDVETIFATGRQSYAAAGARDSAPGPTGATRLGPSGPVPHRIGPDLEGFATNDGRTGPAGGGDIFGRTSGALDGSPGTGMAAGAGSSSQARAGGVCWSGAPRVRLPLDGRRSLPGSFLYSLDGGSHSLCGGAGTSAGIGGPASGFGQEQGPRGGGRGAAPELMAISETGTLRDPGGGLPHARSAQALHGSLHGALPASHPDRSFTGSGGRVSAAGLRSASFGPSSGPHGTSAWHPSLASGAASFSHSQGPAQAQAQHQAQAQAQGYQQHPGHRHSCPGGGMRADGAGFGAASLLPYTAGCYRSGDGGGLPPFRFSLGLPSLHSGANSFSGVGGSAGAGGSRPAVEPGLVTLGLADCDRELLDCLRH</sequence>
<accession>A0A836BRZ9</accession>
<feature type="region of interest" description="Disordered" evidence="1">
    <location>
        <begin position="55"/>
        <end position="185"/>
    </location>
</feature>
<feature type="region of interest" description="Disordered" evidence="1">
    <location>
        <begin position="735"/>
        <end position="755"/>
    </location>
</feature>
<name>A0A836BRZ9_9CHLO</name>
<feature type="compositionally biased region" description="Pro residues" evidence="1">
    <location>
        <begin position="523"/>
        <end position="532"/>
    </location>
</feature>
<protein>
    <submittedName>
        <fullName evidence="2">Uncharacterized protein</fullName>
    </submittedName>
</protein>
<reference evidence="2" key="1">
    <citation type="journal article" date="2020" name="bioRxiv">
        <title>Comparative genomics of Chlamydomonas.</title>
        <authorList>
            <person name="Craig R.J."/>
            <person name="Hasan A.R."/>
            <person name="Ness R.W."/>
            <person name="Keightley P.D."/>
        </authorList>
    </citation>
    <scope>NUCLEOTIDE SEQUENCE</scope>
    <source>
        <strain evidence="2">CCAP 11/70</strain>
    </source>
</reference>
<feature type="region of interest" description="Disordered" evidence="1">
    <location>
        <begin position="232"/>
        <end position="253"/>
    </location>
</feature>
<evidence type="ECO:0000256" key="1">
    <source>
        <dbReference type="SAM" id="MobiDB-lite"/>
    </source>
</evidence>
<feature type="compositionally biased region" description="Low complexity" evidence="1">
    <location>
        <begin position="844"/>
        <end position="865"/>
    </location>
</feature>
<organism evidence="2 3">
    <name type="scientific">Edaphochlamys debaryana</name>
    <dbReference type="NCBI Taxonomy" id="47281"/>
    <lineage>
        <taxon>Eukaryota</taxon>
        <taxon>Viridiplantae</taxon>
        <taxon>Chlorophyta</taxon>
        <taxon>core chlorophytes</taxon>
        <taxon>Chlorophyceae</taxon>
        <taxon>CS clade</taxon>
        <taxon>Chlamydomonadales</taxon>
        <taxon>Chlamydomonadales incertae sedis</taxon>
        <taxon>Edaphochlamys</taxon>
    </lineage>
</organism>
<evidence type="ECO:0000313" key="3">
    <source>
        <dbReference type="Proteomes" id="UP000612055"/>
    </source>
</evidence>
<dbReference type="Proteomes" id="UP000612055">
    <property type="component" value="Unassembled WGS sequence"/>
</dbReference>
<feature type="compositionally biased region" description="Low complexity" evidence="1">
    <location>
        <begin position="315"/>
        <end position="329"/>
    </location>
</feature>
<feature type="compositionally biased region" description="Polar residues" evidence="1">
    <location>
        <begin position="59"/>
        <end position="69"/>
    </location>
</feature>
<feature type="compositionally biased region" description="Polar residues" evidence="1">
    <location>
        <begin position="420"/>
        <end position="429"/>
    </location>
</feature>
<dbReference type="AlphaFoldDB" id="A0A836BRZ9"/>
<feature type="compositionally biased region" description="Gly residues" evidence="1">
    <location>
        <begin position="232"/>
        <end position="243"/>
    </location>
</feature>
<dbReference type="EMBL" id="JAEHOE010000134">
    <property type="protein sequence ID" value="KAG2485188.1"/>
    <property type="molecule type" value="Genomic_DNA"/>
</dbReference>
<feature type="region of interest" description="Disordered" evidence="1">
    <location>
        <begin position="788"/>
        <end position="876"/>
    </location>
</feature>
<gene>
    <name evidence="2" type="ORF">HYH03_016077</name>
</gene>
<feature type="compositionally biased region" description="Gly residues" evidence="1">
    <location>
        <begin position="353"/>
        <end position="363"/>
    </location>
</feature>
<comment type="caution">
    <text evidence="2">The sequence shown here is derived from an EMBL/GenBank/DDBJ whole genome shotgun (WGS) entry which is preliminary data.</text>
</comment>
<feature type="compositionally biased region" description="Basic and acidic residues" evidence="1">
    <location>
        <begin position="127"/>
        <end position="140"/>
    </location>
</feature>
<feature type="region of interest" description="Disordered" evidence="1">
    <location>
        <begin position="410"/>
        <end position="429"/>
    </location>
</feature>
<keyword evidence="3" id="KW-1185">Reference proteome</keyword>
<feature type="region of interest" description="Disordered" evidence="1">
    <location>
        <begin position="290"/>
        <end position="363"/>
    </location>
</feature>
<proteinExistence type="predicted"/>
<feature type="compositionally biased region" description="Low complexity" evidence="1">
    <location>
        <begin position="83"/>
        <end position="108"/>
    </location>
</feature>
<feature type="region of interest" description="Disordered" evidence="1">
    <location>
        <begin position="441"/>
        <end position="462"/>
    </location>
</feature>
<feature type="region of interest" description="Disordered" evidence="1">
    <location>
        <begin position="511"/>
        <end position="587"/>
    </location>
</feature>
<evidence type="ECO:0000313" key="2">
    <source>
        <dbReference type="EMBL" id="KAG2485188.1"/>
    </source>
</evidence>